<keyword evidence="1" id="KW-0727">SH2 domain</keyword>
<evidence type="ECO:0000313" key="5">
    <source>
        <dbReference type="EMBL" id="CAI9740419.1"/>
    </source>
</evidence>
<evidence type="ECO:0000256" key="1">
    <source>
        <dbReference type="PROSITE-ProRule" id="PRU00191"/>
    </source>
</evidence>
<dbReference type="PROSITE" id="PS50001">
    <property type="entry name" value="SH2"/>
    <property type="match status" value="1"/>
</dbReference>
<keyword evidence="2" id="KW-0175">Coiled coil</keyword>
<reference evidence="5" key="1">
    <citation type="submission" date="2023-08" db="EMBL/GenBank/DDBJ databases">
        <authorList>
            <person name="Alioto T."/>
            <person name="Alioto T."/>
            <person name="Gomez Garrido J."/>
        </authorList>
    </citation>
    <scope>NUCLEOTIDE SEQUENCE</scope>
</reference>
<dbReference type="Proteomes" id="UP001162480">
    <property type="component" value="Chromosome 24"/>
</dbReference>
<dbReference type="InterPro" id="IPR036860">
    <property type="entry name" value="SH2_dom_sf"/>
</dbReference>
<dbReference type="Gene3D" id="3.30.505.10">
    <property type="entry name" value="SH2 domain"/>
    <property type="match status" value="1"/>
</dbReference>
<evidence type="ECO:0000313" key="6">
    <source>
        <dbReference type="Proteomes" id="UP001162480"/>
    </source>
</evidence>
<dbReference type="GO" id="GO:0005737">
    <property type="term" value="C:cytoplasm"/>
    <property type="evidence" value="ECO:0007669"/>
    <property type="project" value="TreeGrafter"/>
</dbReference>
<feature type="region of interest" description="Disordered" evidence="3">
    <location>
        <begin position="263"/>
        <end position="326"/>
    </location>
</feature>
<protein>
    <recommendedName>
        <fullName evidence="4">SH2 domain-containing protein</fullName>
    </recommendedName>
</protein>
<gene>
    <name evidence="5" type="ORF">OCTVUL_1B029789</name>
</gene>
<evidence type="ECO:0000256" key="2">
    <source>
        <dbReference type="SAM" id="Coils"/>
    </source>
</evidence>
<accession>A0AA36FKK8</accession>
<organism evidence="5 6">
    <name type="scientific">Octopus vulgaris</name>
    <name type="common">Common octopus</name>
    <dbReference type="NCBI Taxonomy" id="6645"/>
    <lineage>
        <taxon>Eukaryota</taxon>
        <taxon>Metazoa</taxon>
        <taxon>Spiralia</taxon>
        <taxon>Lophotrochozoa</taxon>
        <taxon>Mollusca</taxon>
        <taxon>Cephalopoda</taxon>
        <taxon>Coleoidea</taxon>
        <taxon>Octopodiformes</taxon>
        <taxon>Octopoda</taxon>
        <taxon>Incirrata</taxon>
        <taxon>Octopodidae</taxon>
        <taxon>Octopus</taxon>
    </lineage>
</organism>
<proteinExistence type="predicted"/>
<keyword evidence="6" id="KW-1185">Reference proteome</keyword>
<dbReference type="SUPFAM" id="SSF55550">
    <property type="entry name" value="SH2 domain"/>
    <property type="match status" value="1"/>
</dbReference>
<sequence length="464" mass="55001">MIYNDTSTMLQQILRDMYIDKELLAELSEEQKHILFMKMREEQVRRWKYNEERFEKEFKKRPKKPPKPGKKKVEFLSGKDGNDWVWVMGQHPEDLTIEDILEHEAKEKATLQAEKEAEELRIKQELELKKKMEEEKKKLEKERIEREFQLKRKEDEAALYQSLKEVRLIADTIEQEREKERLGEEDRLKELQDQEEKGLQYCRENSLKLKKRRSAELYTSWRKMRNILEKNSTEDNKEIEATWKEQEKKSREAEVQLREIVRRAREEHRRSQKSLSKGSSSSLSEDLPPIPPKTHINNATNSLSSSAKSSGVNKKPATPKNRNAVIKWFKEEERPKEVGLNPETKKVEEWFHGLISRAEAEEILSDRPIGSFLVRVSERIWGYTVSYQSEERCKHFLIDASDGTYHFFGSNYQQFNTLQEILNYHMKNAITLAGQEMLLFPCGQKGHPPNYAELFYDEVTDALM</sequence>
<evidence type="ECO:0000259" key="4">
    <source>
        <dbReference type="PROSITE" id="PS50001"/>
    </source>
</evidence>
<feature type="domain" description="SH2" evidence="4">
    <location>
        <begin position="350"/>
        <end position="442"/>
    </location>
</feature>
<feature type="compositionally biased region" description="Low complexity" evidence="3">
    <location>
        <begin position="273"/>
        <end position="284"/>
    </location>
</feature>
<feature type="coiled-coil region" evidence="2">
    <location>
        <begin position="101"/>
        <end position="194"/>
    </location>
</feature>
<dbReference type="PANTHER" id="PTHR14388:SF17">
    <property type="entry name" value="SH2 DOMAIN-CONTAINING PROTEIN"/>
    <property type="match status" value="1"/>
</dbReference>
<dbReference type="PRINTS" id="PR00401">
    <property type="entry name" value="SH2DOMAIN"/>
</dbReference>
<dbReference type="Pfam" id="PF00017">
    <property type="entry name" value="SH2"/>
    <property type="match status" value="1"/>
</dbReference>
<dbReference type="SMART" id="SM00252">
    <property type="entry name" value="SH2"/>
    <property type="match status" value="1"/>
</dbReference>
<dbReference type="PANTHER" id="PTHR14388">
    <property type="entry name" value="T CELL-SPECIFIC ADAPTER PROTEIN TSAD"/>
    <property type="match status" value="1"/>
</dbReference>
<evidence type="ECO:0000256" key="3">
    <source>
        <dbReference type="SAM" id="MobiDB-lite"/>
    </source>
</evidence>
<name>A0AA36FKK8_OCTVU</name>
<dbReference type="InterPro" id="IPR000980">
    <property type="entry name" value="SH2"/>
</dbReference>
<dbReference type="EMBL" id="OX597837">
    <property type="protein sequence ID" value="CAI9740419.1"/>
    <property type="molecule type" value="Genomic_DNA"/>
</dbReference>
<dbReference type="AlphaFoldDB" id="A0AA36FKK8"/>